<feature type="transmembrane region" description="Helical" evidence="1">
    <location>
        <begin position="45"/>
        <end position="68"/>
    </location>
</feature>
<name>A0ABZ2JH83_9PSED</name>
<protein>
    <submittedName>
        <fullName evidence="3">Phage tail tape measure C-terminal domain-containing protein</fullName>
    </submittedName>
</protein>
<feature type="domain" description="Bacteriophage tail tape measure C-terminal" evidence="2">
    <location>
        <begin position="588"/>
        <end position="673"/>
    </location>
</feature>
<organism evidence="3 4">
    <name type="scientific">Pseudomonas juntendi</name>
    <dbReference type="NCBI Taxonomy" id="2666183"/>
    <lineage>
        <taxon>Bacteria</taxon>
        <taxon>Pseudomonadati</taxon>
        <taxon>Pseudomonadota</taxon>
        <taxon>Gammaproteobacteria</taxon>
        <taxon>Pseudomonadales</taxon>
        <taxon>Pseudomonadaceae</taxon>
        <taxon>Pseudomonas</taxon>
    </lineage>
</organism>
<dbReference type="InterPro" id="IPR006431">
    <property type="entry name" value="Phage_tape_meas_C"/>
</dbReference>
<dbReference type="EMBL" id="CP146691">
    <property type="protein sequence ID" value="WWY22386.1"/>
    <property type="molecule type" value="Genomic_DNA"/>
</dbReference>
<keyword evidence="1" id="KW-1133">Transmembrane helix</keyword>
<keyword evidence="4" id="KW-1185">Reference proteome</keyword>
<evidence type="ECO:0000256" key="1">
    <source>
        <dbReference type="SAM" id="Phobius"/>
    </source>
</evidence>
<dbReference type="Proteomes" id="UP001375228">
    <property type="component" value="Chromosome"/>
</dbReference>
<accession>A0ABZ2JH83</accession>
<evidence type="ECO:0000313" key="4">
    <source>
        <dbReference type="Proteomes" id="UP001375228"/>
    </source>
</evidence>
<gene>
    <name evidence="3" type="ORF">V9385_07225</name>
</gene>
<dbReference type="Pfam" id="PF09718">
    <property type="entry name" value="Tape_meas_lam_C"/>
    <property type="match status" value="1"/>
</dbReference>
<reference evidence="3 4" key="1">
    <citation type="submission" date="2024-03" db="EMBL/GenBank/DDBJ databases">
        <title>Pseudomonas juntendi.</title>
        <authorList>
            <person name="Liu Y."/>
        </authorList>
    </citation>
    <scope>NUCLEOTIDE SEQUENCE [LARGE SCALE GENOMIC DNA]</scope>
    <source>
        <strain evidence="3 4">L4046hy</strain>
    </source>
</reference>
<proteinExistence type="predicted"/>
<evidence type="ECO:0000259" key="2">
    <source>
        <dbReference type="Pfam" id="PF09718"/>
    </source>
</evidence>
<evidence type="ECO:0000313" key="3">
    <source>
        <dbReference type="EMBL" id="WWY22386.1"/>
    </source>
</evidence>
<keyword evidence="1" id="KW-0812">Transmembrane</keyword>
<keyword evidence="1" id="KW-0472">Membrane</keyword>
<dbReference type="RefSeq" id="WP_338725014.1">
    <property type="nucleotide sequence ID" value="NZ_CP146690.1"/>
</dbReference>
<sequence>MASRSLGTLTLDVIAQVGGFVAGMDKAERSSEKWRKQVEKNARAVGAAVGTGIAAGITALTAMTIAAVNSGAEISNLASVANVSTSDFQKLAVGAKTVGVEQDKLADILKDVNDKVGDFLNTGGGGMKDFFDQIAPKVGVTADQFRNLSGSQALGLYVSSLEKAKVSQSDMTFYLEAVASDVTALLPLLRNNSEGFKRFGEAAEAAGSIMDEKTIRAAQELKAANWLVEQSISGLGNQITSAMLPTLANFATRLSDTTINGVLAKQVSDDLAASLRALGKFAVGTVAGIHLLGVGLKTLSDLDNAMVGGEQANWWDRYLPPVRIYNAFKNVDAMGKTLSGATAKMDGLATGYGSLIASFDEKPGQGSTNQIKELADLWGRMQKGQIGSFTALTPAQQQAAKAAEAAAKKLQGQFDTAEEGYKRQIELINTSTDKRKNATEVDKLAFELEQGKLQGLSEAQGKRLEGLAAELDAKKALLKADQDAKKLAALQANLDEDNRTAKEGLDMELAGAGQGDKSRERFRALLAIEQDYNKQRREMYKEYKEALLAEDPDAEVNYQKETDALDKALKLRLEHQRNFYEQQDEMQGDWLVGVSDAWQNYVDIAADFSEQAGAATESILSDATSSISGSLQGIIKGTESVGDAFGNLAATMANSVLGALTDIAAKWIVVQALKMAGITAETTATVASEATKTTAKLATDAASTASSLTATATVASAQVAAAGTTMTAWLPAALVASVGSFGAAAIVGGTALLAAFALIKGFSGGGYTGAGGVNEPAGVVHKGEVVWSQADIKRFGGVSAVEALRKGKAAPMGDLRSAGDSWELPPQVASSSDAAGSNTNVNQVFNVNGDVSPQTVAMIEQMGMRVAKSFQQDINRNGPMMQSIRKKI</sequence>